<evidence type="ECO:0000313" key="1">
    <source>
        <dbReference type="EMBL" id="KAJ0091638.1"/>
    </source>
</evidence>
<reference evidence="2" key="1">
    <citation type="journal article" date="2023" name="G3 (Bethesda)">
        <title>Genome assembly and association tests identify interacting loci associated with vigor, precocity, and sex in interspecific pistachio rootstocks.</title>
        <authorList>
            <person name="Palmer W."/>
            <person name="Jacygrad E."/>
            <person name="Sagayaradj S."/>
            <person name="Cavanaugh K."/>
            <person name="Han R."/>
            <person name="Bertier L."/>
            <person name="Beede B."/>
            <person name="Kafkas S."/>
            <person name="Golino D."/>
            <person name="Preece J."/>
            <person name="Michelmore R."/>
        </authorList>
    </citation>
    <scope>NUCLEOTIDE SEQUENCE [LARGE SCALE GENOMIC DNA]</scope>
</reference>
<protein>
    <submittedName>
        <fullName evidence="1">Uncharacterized protein</fullName>
    </submittedName>
</protein>
<keyword evidence="2" id="KW-1185">Reference proteome</keyword>
<name>A0ACC1AYB3_9ROSI</name>
<evidence type="ECO:0000313" key="2">
    <source>
        <dbReference type="Proteomes" id="UP001164250"/>
    </source>
</evidence>
<comment type="caution">
    <text evidence="1">The sequence shown here is derived from an EMBL/GenBank/DDBJ whole genome shotgun (WGS) entry which is preliminary data.</text>
</comment>
<organism evidence="1 2">
    <name type="scientific">Pistacia atlantica</name>
    <dbReference type="NCBI Taxonomy" id="434234"/>
    <lineage>
        <taxon>Eukaryota</taxon>
        <taxon>Viridiplantae</taxon>
        <taxon>Streptophyta</taxon>
        <taxon>Embryophyta</taxon>
        <taxon>Tracheophyta</taxon>
        <taxon>Spermatophyta</taxon>
        <taxon>Magnoliopsida</taxon>
        <taxon>eudicotyledons</taxon>
        <taxon>Gunneridae</taxon>
        <taxon>Pentapetalae</taxon>
        <taxon>rosids</taxon>
        <taxon>malvids</taxon>
        <taxon>Sapindales</taxon>
        <taxon>Anacardiaceae</taxon>
        <taxon>Pistacia</taxon>
    </lineage>
</organism>
<proteinExistence type="predicted"/>
<dbReference type="EMBL" id="CM047904">
    <property type="protein sequence ID" value="KAJ0091638.1"/>
    <property type="molecule type" value="Genomic_DNA"/>
</dbReference>
<gene>
    <name evidence="1" type="ORF">Patl1_13299</name>
</gene>
<dbReference type="Proteomes" id="UP001164250">
    <property type="component" value="Chromosome 8"/>
</dbReference>
<accession>A0ACC1AYB3</accession>
<sequence length="113" mass="12197">MCLFFNWQEVLMGPHAADITEHIRSSNVTGPGTRVHFRSPMGKHLSPDYTVDKNIVSDAHMPSTSYSLAGASKRNTPKPVIPTEASNPGHGHSSKVGPSSSWISSLQRISSAK</sequence>